<gene>
    <name evidence="4" type="ORF">GCM10025868_27940</name>
</gene>
<dbReference type="InterPro" id="IPR029052">
    <property type="entry name" value="Metallo-depent_PP-like"/>
</dbReference>
<dbReference type="PANTHER" id="PTHR31302">
    <property type="entry name" value="TRANSMEMBRANE PROTEIN WITH METALLOPHOSPHOESTERASE DOMAIN-RELATED"/>
    <property type="match status" value="1"/>
</dbReference>
<evidence type="ECO:0000259" key="3">
    <source>
        <dbReference type="Pfam" id="PF00149"/>
    </source>
</evidence>
<dbReference type="Gene3D" id="3.60.21.10">
    <property type="match status" value="1"/>
</dbReference>
<sequence>MLHISDLHLNPIGYDLTSRLVDQFGVDAVVDTGDLSTWGSSAESAFVNRIGGLGVPYVFVRGNHDSEGIARAVGRQRGAVVLDGQVRTVAGLRFAGVGDPRTTPSEGSADTVGKDAVAESAERLGRTVQAYDQVHPEAPVEVALVHDPTRLAGLVGRVPLVLAGHLHSRRVSEQDGTRVMIEGSTGGAGLTANGLQSLTDGEPVPLEATLLYFRRGGPDAGRLLAYDSVTVGGWA</sequence>
<evidence type="ECO:0000313" key="5">
    <source>
        <dbReference type="Proteomes" id="UP001157017"/>
    </source>
</evidence>
<dbReference type="PANTHER" id="PTHR31302:SF31">
    <property type="entry name" value="PHOSPHODIESTERASE YAEI"/>
    <property type="match status" value="1"/>
</dbReference>
<keyword evidence="5" id="KW-1185">Reference proteome</keyword>
<evidence type="ECO:0000256" key="1">
    <source>
        <dbReference type="ARBA" id="ARBA00022723"/>
    </source>
</evidence>
<dbReference type="InterPro" id="IPR051158">
    <property type="entry name" value="Metallophosphoesterase_sf"/>
</dbReference>
<accession>A0ABQ6JK89</accession>
<proteinExistence type="predicted"/>
<reference evidence="5" key="1">
    <citation type="journal article" date="2019" name="Int. J. Syst. Evol. Microbiol.">
        <title>The Global Catalogue of Microorganisms (GCM) 10K type strain sequencing project: providing services to taxonomists for standard genome sequencing and annotation.</title>
        <authorList>
            <consortium name="The Broad Institute Genomics Platform"/>
            <consortium name="The Broad Institute Genome Sequencing Center for Infectious Disease"/>
            <person name="Wu L."/>
            <person name="Ma J."/>
        </authorList>
    </citation>
    <scope>NUCLEOTIDE SEQUENCE [LARGE SCALE GENOMIC DNA]</scope>
    <source>
        <strain evidence="5">NBRC 108730</strain>
    </source>
</reference>
<keyword evidence="1" id="KW-0479">Metal-binding</keyword>
<comment type="caution">
    <text evidence="4">The sequence shown here is derived from an EMBL/GenBank/DDBJ whole genome shotgun (WGS) entry which is preliminary data.</text>
</comment>
<keyword evidence="2" id="KW-0378">Hydrolase</keyword>
<evidence type="ECO:0000256" key="2">
    <source>
        <dbReference type="ARBA" id="ARBA00022801"/>
    </source>
</evidence>
<dbReference type="Proteomes" id="UP001157017">
    <property type="component" value="Unassembled WGS sequence"/>
</dbReference>
<feature type="domain" description="Calcineurin-like phosphoesterase" evidence="3">
    <location>
        <begin position="2"/>
        <end position="168"/>
    </location>
</feature>
<evidence type="ECO:0000313" key="4">
    <source>
        <dbReference type="EMBL" id="GMA87544.1"/>
    </source>
</evidence>
<dbReference type="SUPFAM" id="SSF56300">
    <property type="entry name" value="Metallo-dependent phosphatases"/>
    <property type="match status" value="1"/>
</dbReference>
<dbReference type="InterPro" id="IPR004843">
    <property type="entry name" value="Calcineurin-like_PHP"/>
</dbReference>
<dbReference type="Pfam" id="PF00149">
    <property type="entry name" value="Metallophos"/>
    <property type="match status" value="1"/>
</dbReference>
<organism evidence="4 5">
    <name type="scientific">Angustibacter aerolatus</name>
    <dbReference type="NCBI Taxonomy" id="1162965"/>
    <lineage>
        <taxon>Bacteria</taxon>
        <taxon>Bacillati</taxon>
        <taxon>Actinomycetota</taxon>
        <taxon>Actinomycetes</taxon>
        <taxon>Kineosporiales</taxon>
        <taxon>Kineosporiaceae</taxon>
    </lineage>
</organism>
<name>A0ABQ6JK89_9ACTN</name>
<protein>
    <recommendedName>
        <fullName evidence="3">Calcineurin-like phosphoesterase domain-containing protein</fullName>
    </recommendedName>
</protein>
<dbReference type="EMBL" id="BSUZ01000001">
    <property type="protein sequence ID" value="GMA87544.1"/>
    <property type="molecule type" value="Genomic_DNA"/>
</dbReference>